<dbReference type="VEuPathDB" id="FungiDB:LEMA_uP039750.1"/>
<reference evidence="2" key="1">
    <citation type="journal article" date="2011" name="Nat. Commun.">
        <title>Effector diversification within compartments of the Leptosphaeria maculans genome affected by Repeat-Induced Point mutations.</title>
        <authorList>
            <person name="Rouxel T."/>
            <person name="Grandaubert J."/>
            <person name="Hane J.K."/>
            <person name="Hoede C."/>
            <person name="van de Wouw A.P."/>
            <person name="Couloux A."/>
            <person name="Dominguez V."/>
            <person name="Anthouard V."/>
            <person name="Bally P."/>
            <person name="Bourras S."/>
            <person name="Cozijnsen A.J."/>
            <person name="Ciuffetti L.M."/>
            <person name="Degrave A."/>
            <person name="Dilmaghani A."/>
            <person name="Duret L."/>
            <person name="Fudal I."/>
            <person name="Goodwin S.B."/>
            <person name="Gout L."/>
            <person name="Glaser N."/>
            <person name="Linglin J."/>
            <person name="Kema G.H.J."/>
            <person name="Lapalu N."/>
            <person name="Lawrence C.B."/>
            <person name="May K."/>
            <person name="Meyer M."/>
            <person name="Ollivier B."/>
            <person name="Poulain J."/>
            <person name="Schoch C.L."/>
            <person name="Simon A."/>
            <person name="Spatafora J.W."/>
            <person name="Stachowiak A."/>
            <person name="Turgeon B.G."/>
            <person name="Tyler B.M."/>
            <person name="Vincent D."/>
            <person name="Weissenbach J."/>
            <person name="Amselem J."/>
            <person name="Quesneville H."/>
            <person name="Oliver R.P."/>
            <person name="Wincker P."/>
            <person name="Balesdent M.-H."/>
            <person name="Howlett B.J."/>
        </authorList>
    </citation>
    <scope>NUCLEOTIDE SEQUENCE [LARGE SCALE GENOMIC DNA]</scope>
    <source>
        <strain evidence="2">JN3 / isolate v23.1.3 / race Av1-4-5-6-7-8</strain>
    </source>
</reference>
<dbReference type="Proteomes" id="UP000002668">
    <property type="component" value="Genome"/>
</dbReference>
<evidence type="ECO:0000313" key="1">
    <source>
        <dbReference type="EMBL" id="CBX93074.1"/>
    </source>
</evidence>
<evidence type="ECO:0000313" key="2">
    <source>
        <dbReference type="Proteomes" id="UP000002668"/>
    </source>
</evidence>
<gene>
    <name evidence="1" type="ORF">LEMA_uP039750.1</name>
</gene>
<dbReference type="HOGENOM" id="CLU_3014606_0_0_1"/>
<organism evidence="2">
    <name type="scientific">Leptosphaeria maculans (strain JN3 / isolate v23.1.3 / race Av1-4-5-6-7-8)</name>
    <name type="common">Blackleg fungus</name>
    <name type="synonym">Phoma lingam</name>
    <dbReference type="NCBI Taxonomy" id="985895"/>
    <lineage>
        <taxon>Eukaryota</taxon>
        <taxon>Fungi</taxon>
        <taxon>Dikarya</taxon>
        <taxon>Ascomycota</taxon>
        <taxon>Pezizomycotina</taxon>
        <taxon>Dothideomycetes</taxon>
        <taxon>Pleosporomycetidae</taxon>
        <taxon>Pleosporales</taxon>
        <taxon>Pleosporineae</taxon>
        <taxon>Leptosphaeriaceae</taxon>
        <taxon>Plenodomus</taxon>
        <taxon>Plenodomus lingam/Leptosphaeria maculans species complex</taxon>
    </lineage>
</organism>
<accession>E4ZNL5</accession>
<keyword evidence="2" id="KW-1185">Reference proteome</keyword>
<name>E4ZNL5_LEPMJ</name>
<proteinExistence type="predicted"/>
<dbReference type="EMBL" id="FP929105">
    <property type="protein sequence ID" value="CBX93074.1"/>
    <property type="molecule type" value="Genomic_DNA"/>
</dbReference>
<protein>
    <submittedName>
        <fullName evidence="1">Predicted protein</fullName>
    </submittedName>
</protein>
<dbReference type="AlphaFoldDB" id="E4ZNL5"/>
<dbReference type="InParanoid" id="E4ZNL5"/>
<sequence>MNQPLALHILYTTLPYLIHISSRVPCGQADSGLESRHGLGAEARLSAWELVRVDAD</sequence>